<protein>
    <submittedName>
        <fullName evidence="2">Uncharacterized protein</fullName>
    </submittedName>
</protein>
<dbReference type="EMBL" id="BMAT01009955">
    <property type="protein sequence ID" value="GFS16892.1"/>
    <property type="molecule type" value="Genomic_DNA"/>
</dbReference>
<sequence>PVKTRVLSAASSYSSPVKDHPKQNHHVKMPFKQGNASNSSVIKPVNNSPSQGLTERTAIATHVFNKILKEQKPTKTTYIQGRLLKARLKPLEPVQQSVPTIQQCRGIVAGILRCIKSHKVVPYITPFFK</sequence>
<name>A0AAV4J2A9_9GAST</name>
<dbReference type="AlphaFoldDB" id="A0AAV4J2A9"/>
<comment type="caution">
    <text evidence="2">The sequence shown here is derived from an EMBL/GenBank/DDBJ whole genome shotgun (WGS) entry which is preliminary data.</text>
</comment>
<feature type="region of interest" description="Disordered" evidence="1">
    <location>
        <begin position="1"/>
        <end position="52"/>
    </location>
</feature>
<reference evidence="2 3" key="1">
    <citation type="journal article" date="2021" name="Elife">
        <title>Chloroplast acquisition without the gene transfer in kleptoplastic sea slugs, Plakobranchus ocellatus.</title>
        <authorList>
            <person name="Maeda T."/>
            <person name="Takahashi S."/>
            <person name="Yoshida T."/>
            <person name="Shimamura S."/>
            <person name="Takaki Y."/>
            <person name="Nagai Y."/>
            <person name="Toyoda A."/>
            <person name="Suzuki Y."/>
            <person name="Arimoto A."/>
            <person name="Ishii H."/>
            <person name="Satoh N."/>
            <person name="Nishiyama T."/>
            <person name="Hasebe M."/>
            <person name="Maruyama T."/>
            <person name="Minagawa J."/>
            <person name="Obokata J."/>
            <person name="Shigenobu S."/>
        </authorList>
    </citation>
    <scope>NUCLEOTIDE SEQUENCE [LARGE SCALE GENOMIC DNA]</scope>
</reference>
<organism evidence="2 3">
    <name type="scientific">Elysia marginata</name>
    <dbReference type="NCBI Taxonomy" id="1093978"/>
    <lineage>
        <taxon>Eukaryota</taxon>
        <taxon>Metazoa</taxon>
        <taxon>Spiralia</taxon>
        <taxon>Lophotrochozoa</taxon>
        <taxon>Mollusca</taxon>
        <taxon>Gastropoda</taxon>
        <taxon>Heterobranchia</taxon>
        <taxon>Euthyneura</taxon>
        <taxon>Panpulmonata</taxon>
        <taxon>Sacoglossa</taxon>
        <taxon>Placobranchoidea</taxon>
        <taxon>Plakobranchidae</taxon>
        <taxon>Elysia</taxon>
    </lineage>
</organism>
<evidence type="ECO:0000256" key="1">
    <source>
        <dbReference type="SAM" id="MobiDB-lite"/>
    </source>
</evidence>
<gene>
    <name evidence="2" type="ORF">ElyMa_004967600</name>
</gene>
<evidence type="ECO:0000313" key="2">
    <source>
        <dbReference type="EMBL" id="GFS16892.1"/>
    </source>
</evidence>
<feature type="non-terminal residue" evidence="2">
    <location>
        <position position="1"/>
    </location>
</feature>
<evidence type="ECO:0000313" key="3">
    <source>
        <dbReference type="Proteomes" id="UP000762676"/>
    </source>
</evidence>
<keyword evidence="3" id="KW-1185">Reference proteome</keyword>
<proteinExistence type="predicted"/>
<accession>A0AAV4J2A9</accession>
<dbReference type="Proteomes" id="UP000762676">
    <property type="component" value="Unassembled WGS sequence"/>
</dbReference>
<feature type="compositionally biased region" description="Polar residues" evidence="1">
    <location>
        <begin position="34"/>
        <end position="52"/>
    </location>
</feature>